<gene>
    <name evidence="2" type="primary">WBGene00304708</name>
</gene>
<evidence type="ECO:0000313" key="3">
    <source>
        <dbReference type="Proteomes" id="UP000005239"/>
    </source>
</evidence>
<accession>A0A8R1V2K5</accession>
<keyword evidence="3" id="KW-1185">Reference proteome</keyword>
<evidence type="ECO:0000256" key="1">
    <source>
        <dbReference type="SAM" id="MobiDB-lite"/>
    </source>
</evidence>
<feature type="compositionally biased region" description="Basic and acidic residues" evidence="1">
    <location>
        <begin position="76"/>
        <end position="95"/>
    </location>
</feature>
<proteinExistence type="predicted"/>
<dbReference type="OrthoDB" id="5778779at2759"/>
<feature type="compositionally biased region" description="Polar residues" evidence="1">
    <location>
        <begin position="59"/>
        <end position="69"/>
    </location>
</feature>
<feature type="compositionally biased region" description="Acidic residues" evidence="1">
    <location>
        <begin position="27"/>
        <end position="44"/>
    </location>
</feature>
<organism evidence="2 3">
    <name type="scientific">Pristionchus pacificus</name>
    <name type="common">Parasitic nematode worm</name>
    <dbReference type="NCBI Taxonomy" id="54126"/>
    <lineage>
        <taxon>Eukaryota</taxon>
        <taxon>Metazoa</taxon>
        <taxon>Ecdysozoa</taxon>
        <taxon>Nematoda</taxon>
        <taxon>Chromadorea</taxon>
        <taxon>Rhabditida</taxon>
        <taxon>Rhabditina</taxon>
        <taxon>Diplogasteromorpha</taxon>
        <taxon>Diplogasteroidea</taxon>
        <taxon>Neodiplogasteridae</taxon>
        <taxon>Pristionchus</taxon>
    </lineage>
</organism>
<feature type="region of interest" description="Disordered" evidence="1">
    <location>
        <begin position="24"/>
        <end position="108"/>
    </location>
</feature>
<name>A0A8R1V2K5_PRIPA</name>
<dbReference type="EnsemblMetazoa" id="PPA46929.1">
    <property type="protein sequence ID" value="PPA46929.1"/>
    <property type="gene ID" value="WBGene00304708"/>
</dbReference>
<protein>
    <submittedName>
        <fullName evidence="2">Uncharacterized protein</fullName>
    </submittedName>
</protein>
<dbReference type="Proteomes" id="UP000005239">
    <property type="component" value="Unassembled WGS sequence"/>
</dbReference>
<dbReference type="AlphaFoldDB" id="A0A8R1V2K5"/>
<feature type="region of interest" description="Disordered" evidence="1">
    <location>
        <begin position="346"/>
        <end position="369"/>
    </location>
</feature>
<evidence type="ECO:0000313" key="2">
    <source>
        <dbReference type="EnsemblMetazoa" id="PPA46929.1"/>
    </source>
</evidence>
<reference evidence="2" key="2">
    <citation type="submission" date="2022-06" db="UniProtKB">
        <authorList>
            <consortium name="EnsemblMetazoa"/>
        </authorList>
    </citation>
    <scope>IDENTIFICATION</scope>
    <source>
        <strain evidence="2">PS312</strain>
    </source>
</reference>
<reference evidence="3" key="1">
    <citation type="journal article" date="2008" name="Nat. Genet.">
        <title>The Pristionchus pacificus genome provides a unique perspective on nematode lifestyle and parasitism.</title>
        <authorList>
            <person name="Dieterich C."/>
            <person name="Clifton S.W."/>
            <person name="Schuster L.N."/>
            <person name="Chinwalla A."/>
            <person name="Delehaunty K."/>
            <person name="Dinkelacker I."/>
            <person name="Fulton L."/>
            <person name="Fulton R."/>
            <person name="Godfrey J."/>
            <person name="Minx P."/>
            <person name="Mitreva M."/>
            <person name="Roeseler W."/>
            <person name="Tian H."/>
            <person name="Witte H."/>
            <person name="Yang S.P."/>
            <person name="Wilson R.K."/>
            <person name="Sommer R.J."/>
        </authorList>
    </citation>
    <scope>NUCLEOTIDE SEQUENCE [LARGE SCALE GENOMIC DNA]</scope>
    <source>
        <strain evidence="3">PS312</strain>
    </source>
</reference>
<sequence length="369" mass="42594">FISLWMSRRVDQDALTYVVKRGNEKEEINEEKYDEDFEEDDDELNSTQSSLNHLVDSLRSINHLSVSGDNSEDEYEDKKEKKEEKTKEEDQRNIEDVPSTSHDVKHTNYVGLPDRLPGIHGLLPALNNLTMEKLRTIHDNCRYRDINNQGQLTSQQILQCIAQIIPSATFHSSPWTLLIRQIAPTNQLIDYNHFFKLLAREKFGGGFDESKKSLADMLMSAKSSIKGHLTTKFTSEKEIREKGRSQIVQDIESLLSRFPQIDLSRLKIATTKKKIAMEELKMIFDLHGIESHFRPLFPRLLMCFRTDTGQFHYSAFLDVLSSVRIPERASAPVKNKKILPWQMPPIPPIGSKFEERKEEEEGTPRHISA</sequence>